<evidence type="ECO:0000313" key="3">
    <source>
        <dbReference type="EMBL" id="CAK9185003.1"/>
    </source>
</evidence>
<dbReference type="PANTHER" id="PTHR47976">
    <property type="entry name" value="G-TYPE LECTIN S-RECEPTOR-LIKE SERINE/THREONINE-PROTEIN KINASE SD2-5"/>
    <property type="match status" value="1"/>
</dbReference>
<dbReference type="Proteomes" id="UP001642360">
    <property type="component" value="Unassembled WGS sequence"/>
</dbReference>
<dbReference type="SUPFAM" id="SSF56112">
    <property type="entry name" value="Protein kinase-like (PK-like)"/>
    <property type="match status" value="1"/>
</dbReference>
<comment type="caution">
    <text evidence="3">The sequence shown here is derived from an EMBL/GenBank/DDBJ whole genome shotgun (WGS) entry which is preliminary data.</text>
</comment>
<evidence type="ECO:0000259" key="2">
    <source>
        <dbReference type="SMART" id="SM00219"/>
    </source>
</evidence>
<proteinExistence type="predicted"/>
<dbReference type="InterPro" id="IPR020635">
    <property type="entry name" value="Tyr_kinase_cat_dom"/>
</dbReference>
<dbReference type="Gene3D" id="3.30.200.20">
    <property type="entry name" value="Phosphorylase Kinase, domain 1"/>
    <property type="match status" value="1"/>
</dbReference>
<dbReference type="InterPro" id="IPR011009">
    <property type="entry name" value="Kinase-like_dom_sf"/>
</dbReference>
<evidence type="ECO:0000313" key="4">
    <source>
        <dbReference type="Proteomes" id="UP001642360"/>
    </source>
</evidence>
<gene>
    <name evidence="3" type="ORF">ILEXP_LOCUS55366</name>
</gene>
<protein>
    <recommendedName>
        <fullName evidence="2">Tyrosine-protein kinase catalytic domain-containing protein</fullName>
    </recommendedName>
</protein>
<dbReference type="InterPro" id="IPR051343">
    <property type="entry name" value="G-type_lectin_kinases/EP1-like"/>
</dbReference>
<organism evidence="3 4">
    <name type="scientific">Ilex paraguariensis</name>
    <name type="common">yerba mate</name>
    <dbReference type="NCBI Taxonomy" id="185542"/>
    <lineage>
        <taxon>Eukaryota</taxon>
        <taxon>Viridiplantae</taxon>
        <taxon>Streptophyta</taxon>
        <taxon>Embryophyta</taxon>
        <taxon>Tracheophyta</taxon>
        <taxon>Spermatophyta</taxon>
        <taxon>Magnoliopsida</taxon>
        <taxon>eudicotyledons</taxon>
        <taxon>Gunneridae</taxon>
        <taxon>Pentapetalae</taxon>
        <taxon>asterids</taxon>
        <taxon>campanulids</taxon>
        <taxon>Aquifoliales</taxon>
        <taxon>Aquifoliaceae</taxon>
        <taxon>Ilex</taxon>
    </lineage>
</organism>
<reference evidence="3 4" key="1">
    <citation type="submission" date="2024-02" db="EMBL/GenBank/DDBJ databases">
        <authorList>
            <person name="Vignale AGUSTIN F."/>
            <person name="Sosa J E."/>
            <person name="Modenutti C."/>
        </authorList>
    </citation>
    <scope>NUCLEOTIDE SEQUENCE [LARGE SCALE GENOMIC DNA]</scope>
</reference>
<dbReference type="SMART" id="SM00219">
    <property type="entry name" value="TyrKc"/>
    <property type="match status" value="1"/>
</dbReference>
<dbReference type="InterPro" id="IPR001245">
    <property type="entry name" value="Ser-Thr/Tyr_kinase_cat_dom"/>
</dbReference>
<keyword evidence="4" id="KW-1185">Reference proteome</keyword>
<sequence>MGILKSGSRNLVAVKKLNKLSSEGEREFKSEVDAIGKTHHKNLAQLLGYCHEGPHRLLVYEFMSNGSLATFLFGSPRPNWTERRGVEMEFGEEERAILTDWVCTCYMEGRLDCLTENEDLGLCDISVLQRWLMTAIWCIQEDPSKRPIMKTVIQMLEGYVAVPLPPFASSSFSLAC</sequence>
<dbReference type="Pfam" id="PF07714">
    <property type="entry name" value="PK_Tyr_Ser-Thr"/>
    <property type="match status" value="1"/>
</dbReference>
<name>A0ABC8UVC1_9AQUA</name>
<dbReference type="Gene3D" id="1.10.510.10">
    <property type="entry name" value="Transferase(Phosphotransferase) domain 1"/>
    <property type="match status" value="1"/>
</dbReference>
<keyword evidence="1" id="KW-0732">Signal</keyword>
<accession>A0ABC8UVC1</accession>
<evidence type="ECO:0000256" key="1">
    <source>
        <dbReference type="ARBA" id="ARBA00022729"/>
    </source>
</evidence>
<feature type="domain" description="Tyrosine-protein kinase catalytic" evidence="2">
    <location>
        <begin position="1"/>
        <end position="156"/>
    </location>
</feature>
<dbReference type="EMBL" id="CAUOFW020009168">
    <property type="protein sequence ID" value="CAK9185003.1"/>
    <property type="molecule type" value="Genomic_DNA"/>
</dbReference>
<dbReference type="PANTHER" id="PTHR47976:SF108">
    <property type="entry name" value="G-TYPE LECTIN S-RECEPTOR-LIKE SERINE_THREONINE-PROTEIN KINASE LECRK1"/>
    <property type="match status" value="1"/>
</dbReference>
<dbReference type="AlphaFoldDB" id="A0ABC8UVC1"/>